<dbReference type="EMBL" id="APLF01000006">
    <property type="protein sequence ID" value="EMY81327.1"/>
    <property type="molecule type" value="Genomic_DNA"/>
</dbReference>
<name>N1WVU4_9FLAO</name>
<comment type="caution">
    <text evidence="2">The sequence shown here is derived from an EMBL/GenBank/DDBJ whole genome shotgun (WGS) entry which is preliminary data.</text>
</comment>
<evidence type="ECO:0000256" key="1">
    <source>
        <dbReference type="SAM" id="Phobius"/>
    </source>
</evidence>
<organism evidence="2 3">
    <name type="scientific">Psychroflexus gondwanensis ACAM 44</name>
    <dbReference type="NCBI Taxonomy" id="1189619"/>
    <lineage>
        <taxon>Bacteria</taxon>
        <taxon>Pseudomonadati</taxon>
        <taxon>Bacteroidota</taxon>
        <taxon>Flavobacteriia</taxon>
        <taxon>Flavobacteriales</taxon>
        <taxon>Flavobacteriaceae</taxon>
        <taxon>Psychroflexus</taxon>
    </lineage>
</organism>
<dbReference type="AlphaFoldDB" id="N1WVU4"/>
<keyword evidence="1" id="KW-0472">Membrane</keyword>
<reference evidence="2 3" key="1">
    <citation type="journal article" date="2014" name="Genome Biol. Evol.">
        <title>Extensive gene acquisition in the extremely psychrophilic bacterial species Psychroflexus torquis and the link to sea-ice ecosystem specialism.</title>
        <authorList>
            <person name="Feng S."/>
            <person name="Powell S.M."/>
            <person name="Wilson R."/>
            <person name="Bowman J.P."/>
        </authorList>
    </citation>
    <scope>NUCLEOTIDE SEQUENCE [LARGE SCALE GENOMIC DNA]</scope>
    <source>
        <strain evidence="2 3">ACAM 44</strain>
    </source>
</reference>
<gene>
    <name evidence="2" type="ORF">pgond44_07750</name>
</gene>
<feature type="transmembrane region" description="Helical" evidence="1">
    <location>
        <begin position="38"/>
        <end position="57"/>
    </location>
</feature>
<keyword evidence="3" id="KW-1185">Reference proteome</keyword>
<dbReference type="eggNOG" id="ENOG502ZXZC">
    <property type="taxonomic scope" value="Bacteria"/>
</dbReference>
<evidence type="ECO:0000313" key="3">
    <source>
        <dbReference type="Proteomes" id="UP000012317"/>
    </source>
</evidence>
<proteinExistence type="predicted"/>
<dbReference type="STRING" id="1189619.pgond44_07750"/>
<keyword evidence="1" id="KW-1133">Transmembrane helix</keyword>
<sequence>MLQQFKTRRSNKHSTPTERSFHLLQGVKLDRVYRVMRYGGKALLSMAYLVVISISVIEKHSMSSYLIMSFFIVFLIAAIAILPHLKTIKNNY</sequence>
<dbReference type="Proteomes" id="UP000012317">
    <property type="component" value="Unassembled WGS sequence"/>
</dbReference>
<accession>N1WVU4</accession>
<keyword evidence="1" id="KW-0812">Transmembrane</keyword>
<protein>
    <submittedName>
        <fullName evidence="2">Uncharacterized protein</fullName>
    </submittedName>
</protein>
<evidence type="ECO:0000313" key="2">
    <source>
        <dbReference type="EMBL" id="EMY81327.1"/>
    </source>
</evidence>
<feature type="transmembrane region" description="Helical" evidence="1">
    <location>
        <begin position="63"/>
        <end position="82"/>
    </location>
</feature>